<dbReference type="Proteomes" id="UP000887013">
    <property type="component" value="Unassembled WGS sequence"/>
</dbReference>
<dbReference type="InterPro" id="IPR041426">
    <property type="entry name" value="Mos1_HTH"/>
</dbReference>
<dbReference type="Pfam" id="PF17906">
    <property type="entry name" value="HTH_48"/>
    <property type="match status" value="1"/>
</dbReference>
<evidence type="ECO:0000259" key="1">
    <source>
        <dbReference type="Pfam" id="PF17906"/>
    </source>
</evidence>
<dbReference type="PANTHER" id="PTHR46060">
    <property type="entry name" value="MARINER MOS1 TRANSPOSASE-LIKE PROTEIN"/>
    <property type="match status" value="1"/>
</dbReference>
<evidence type="ECO:0000313" key="2">
    <source>
        <dbReference type="EMBL" id="GFS79313.1"/>
    </source>
</evidence>
<keyword evidence="3" id="KW-1185">Reference proteome</keyword>
<protein>
    <submittedName>
        <fullName evidence="2">HTH_48 domain-containing protein</fullName>
    </submittedName>
</protein>
<sequence>MEKTEFRVLIKHCFLMGKNTVQAKQWIEECYTDSCPSKATICRWFAEFKRGRTDTNDAERSGRPVEAVTPENIIQVFERSGMLMNQILIFQILKMIRKINDVKEPSFAPLDLQYDSSSEEETKEEVSIVPEISLVDSVLEQKSSYPSIVSLNLKDLKGKEYVYH</sequence>
<name>A0A8X6MV22_NEPPI</name>
<comment type="caution">
    <text evidence="2">The sequence shown here is derived from an EMBL/GenBank/DDBJ whole genome shotgun (WGS) entry which is preliminary data.</text>
</comment>
<accession>A0A8X6MV22</accession>
<dbReference type="Gene3D" id="1.10.10.1450">
    <property type="match status" value="1"/>
</dbReference>
<gene>
    <name evidence="2" type="primary">ALC56_03707</name>
    <name evidence="2" type="ORF">NPIL_599501</name>
</gene>
<dbReference type="OrthoDB" id="10017160at2759"/>
<dbReference type="PANTHER" id="PTHR46060:SF1">
    <property type="entry name" value="MARINER MOS1 TRANSPOSASE-LIKE PROTEIN"/>
    <property type="match status" value="1"/>
</dbReference>
<dbReference type="AlphaFoldDB" id="A0A8X6MV22"/>
<reference evidence="2" key="1">
    <citation type="submission" date="2020-08" db="EMBL/GenBank/DDBJ databases">
        <title>Multicomponent nature underlies the extraordinary mechanical properties of spider dragline silk.</title>
        <authorList>
            <person name="Kono N."/>
            <person name="Nakamura H."/>
            <person name="Mori M."/>
            <person name="Yoshida Y."/>
            <person name="Ohtoshi R."/>
            <person name="Malay A.D."/>
            <person name="Moran D.A.P."/>
            <person name="Tomita M."/>
            <person name="Numata K."/>
            <person name="Arakawa K."/>
        </authorList>
    </citation>
    <scope>NUCLEOTIDE SEQUENCE</scope>
</reference>
<dbReference type="EMBL" id="BMAW01002571">
    <property type="protein sequence ID" value="GFS79313.1"/>
    <property type="molecule type" value="Genomic_DNA"/>
</dbReference>
<evidence type="ECO:0000313" key="3">
    <source>
        <dbReference type="Proteomes" id="UP000887013"/>
    </source>
</evidence>
<feature type="domain" description="Mos1 transposase HTH" evidence="1">
    <location>
        <begin position="3"/>
        <end position="51"/>
    </location>
</feature>
<proteinExistence type="predicted"/>
<organism evidence="2 3">
    <name type="scientific">Nephila pilipes</name>
    <name type="common">Giant wood spider</name>
    <name type="synonym">Nephila maculata</name>
    <dbReference type="NCBI Taxonomy" id="299642"/>
    <lineage>
        <taxon>Eukaryota</taxon>
        <taxon>Metazoa</taxon>
        <taxon>Ecdysozoa</taxon>
        <taxon>Arthropoda</taxon>
        <taxon>Chelicerata</taxon>
        <taxon>Arachnida</taxon>
        <taxon>Araneae</taxon>
        <taxon>Araneomorphae</taxon>
        <taxon>Entelegynae</taxon>
        <taxon>Araneoidea</taxon>
        <taxon>Nephilidae</taxon>
        <taxon>Nephila</taxon>
    </lineage>
</organism>
<dbReference type="InterPro" id="IPR052709">
    <property type="entry name" value="Transposase-MT_Hybrid"/>
</dbReference>